<feature type="region of interest" description="Disordered" evidence="1">
    <location>
        <begin position="125"/>
        <end position="160"/>
    </location>
</feature>
<accession>A0A561EZT4</accession>
<dbReference type="EMBL" id="VIVR01000001">
    <property type="protein sequence ID" value="TWE21119.1"/>
    <property type="molecule type" value="Genomic_DNA"/>
</dbReference>
<dbReference type="OrthoDB" id="4258031at2"/>
<sequence>MRTRPAAILTALVLTGLLTVGTSGPAAAHGDAIHFEFAGPAGGHPQTVATWENDGDPVTEDVSATLSAVSADGRSLGPWRLIAVPGHEATFTTREELPAGKWTVTVESGFPALGRGEAEITVTPAPRTAGPSVTPAAASAGPVVTPTPTPTAAAAAGDGRSGSSMPVGWIAVGVSILAGLAVAAAVLRRRRA</sequence>
<organism evidence="4 5">
    <name type="scientific">Kitasatospora atroaurantiaca</name>
    <dbReference type="NCBI Taxonomy" id="285545"/>
    <lineage>
        <taxon>Bacteria</taxon>
        <taxon>Bacillati</taxon>
        <taxon>Actinomycetota</taxon>
        <taxon>Actinomycetes</taxon>
        <taxon>Kitasatosporales</taxon>
        <taxon>Streptomycetaceae</taxon>
        <taxon>Kitasatospora</taxon>
    </lineage>
</organism>
<evidence type="ECO:0000313" key="5">
    <source>
        <dbReference type="Proteomes" id="UP000318416"/>
    </source>
</evidence>
<feature type="compositionally biased region" description="Low complexity" evidence="1">
    <location>
        <begin position="128"/>
        <end position="157"/>
    </location>
</feature>
<feature type="signal peptide" evidence="3">
    <location>
        <begin position="1"/>
        <end position="28"/>
    </location>
</feature>
<name>A0A561EZT4_9ACTN</name>
<evidence type="ECO:0000256" key="3">
    <source>
        <dbReference type="SAM" id="SignalP"/>
    </source>
</evidence>
<dbReference type="Proteomes" id="UP000318416">
    <property type="component" value="Unassembled WGS sequence"/>
</dbReference>
<keyword evidence="2" id="KW-0472">Membrane</keyword>
<protein>
    <submittedName>
        <fullName evidence="4">Uncharacterized protein</fullName>
    </submittedName>
</protein>
<dbReference type="AlphaFoldDB" id="A0A561EZT4"/>
<evidence type="ECO:0000256" key="1">
    <source>
        <dbReference type="SAM" id="MobiDB-lite"/>
    </source>
</evidence>
<keyword evidence="3" id="KW-0732">Signal</keyword>
<proteinExistence type="predicted"/>
<evidence type="ECO:0000313" key="4">
    <source>
        <dbReference type="EMBL" id="TWE21119.1"/>
    </source>
</evidence>
<feature type="chain" id="PRO_5022233268" evidence="3">
    <location>
        <begin position="29"/>
        <end position="192"/>
    </location>
</feature>
<keyword evidence="5" id="KW-1185">Reference proteome</keyword>
<reference evidence="4 5" key="1">
    <citation type="submission" date="2019-06" db="EMBL/GenBank/DDBJ databases">
        <title>Sequencing the genomes of 1000 actinobacteria strains.</title>
        <authorList>
            <person name="Klenk H.-P."/>
        </authorList>
    </citation>
    <scope>NUCLEOTIDE SEQUENCE [LARGE SCALE GENOMIC DNA]</scope>
    <source>
        <strain evidence="4 5">DSM 41649</strain>
    </source>
</reference>
<evidence type="ECO:0000256" key="2">
    <source>
        <dbReference type="SAM" id="Phobius"/>
    </source>
</evidence>
<comment type="caution">
    <text evidence="4">The sequence shown here is derived from an EMBL/GenBank/DDBJ whole genome shotgun (WGS) entry which is preliminary data.</text>
</comment>
<dbReference type="RefSeq" id="WP_145795885.1">
    <property type="nucleotide sequence ID" value="NZ_BAAABR010000047.1"/>
</dbReference>
<keyword evidence="2" id="KW-0812">Transmembrane</keyword>
<feature type="transmembrane region" description="Helical" evidence="2">
    <location>
        <begin position="167"/>
        <end position="187"/>
    </location>
</feature>
<keyword evidence="2" id="KW-1133">Transmembrane helix</keyword>
<gene>
    <name evidence="4" type="ORF">FB465_6286</name>
</gene>